<accession>A0A4Q7ZRY6</accession>
<evidence type="ECO:0000256" key="4">
    <source>
        <dbReference type="ARBA" id="ARBA00022692"/>
    </source>
</evidence>
<comment type="similarity">
    <text evidence="7">Belongs to the ABC-4 integral membrane protein family.</text>
</comment>
<proteinExistence type="inferred from homology"/>
<evidence type="ECO:0000256" key="8">
    <source>
        <dbReference type="SAM" id="Phobius"/>
    </source>
</evidence>
<keyword evidence="4 8" id="KW-0812">Transmembrane</keyword>
<keyword evidence="3" id="KW-1003">Cell membrane</keyword>
<sequence>MAARTVPLGRRNLTEDTRRAALSIGGVAVALLLVLILDGIFAGAIGQVTAYLRTLPAGLVVSQQGVRTMHMSSSALPPGTTDRAAAVPGVAWVAPIWYASGVVAADTGRQLSYVIGYEAATGRGGPTRLVAGRAPGDGEVALDELGADQIGVGLGATVTVLGAPHTVVGLSTGQTSITNTLAFVTAADFTRLAPRPPSYLLVRAQPGVAQAALAARLAAALPATTVQTRDEFVASEARIVTDMSAAIMQIMALLGLLVALAVVVLSVYALTLFKLREYGVVAALGATGWRLARTVTAQAVWTTAGGLATATGLALLLGAAISRVAPQISIAVTAPSVGRLGAAALAASLAGALLPIYRLARLDPAVAFRRQS</sequence>
<feature type="domain" description="MacB-like periplasmic core" evidence="10">
    <location>
        <begin position="21"/>
        <end position="219"/>
    </location>
</feature>
<evidence type="ECO:0000256" key="7">
    <source>
        <dbReference type="ARBA" id="ARBA00038076"/>
    </source>
</evidence>
<dbReference type="PANTHER" id="PTHR43738:SF1">
    <property type="entry name" value="HEMIN TRANSPORT SYSTEM PERMEASE PROTEIN HRTB-RELATED"/>
    <property type="match status" value="1"/>
</dbReference>
<dbReference type="InterPro" id="IPR051125">
    <property type="entry name" value="ABC-4/HrtB_transporter"/>
</dbReference>
<keyword evidence="12" id="KW-1185">Reference proteome</keyword>
<feature type="transmembrane region" description="Helical" evidence="8">
    <location>
        <begin position="299"/>
        <end position="321"/>
    </location>
</feature>
<comment type="caution">
    <text evidence="11">The sequence shown here is derived from an EMBL/GenBank/DDBJ whole genome shotgun (WGS) entry which is preliminary data.</text>
</comment>
<protein>
    <submittedName>
        <fullName evidence="11">Putative ABC transport system permease protein</fullName>
    </submittedName>
</protein>
<keyword evidence="6 8" id="KW-0472">Membrane</keyword>
<dbReference type="EMBL" id="SHKY01000001">
    <property type="protein sequence ID" value="RZU53209.1"/>
    <property type="molecule type" value="Genomic_DNA"/>
</dbReference>
<gene>
    <name evidence="11" type="ORF">EV385_5105</name>
</gene>
<dbReference type="PANTHER" id="PTHR43738">
    <property type="entry name" value="ABC TRANSPORTER, MEMBRANE PROTEIN"/>
    <property type="match status" value="1"/>
</dbReference>
<name>A0A4Q7ZRY6_9ACTN</name>
<evidence type="ECO:0000256" key="6">
    <source>
        <dbReference type="ARBA" id="ARBA00023136"/>
    </source>
</evidence>
<dbReference type="InterPro" id="IPR025857">
    <property type="entry name" value="MacB_PCD"/>
</dbReference>
<dbReference type="Pfam" id="PF02687">
    <property type="entry name" value="FtsX"/>
    <property type="match status" value="1"/>
</dbReference>
<evidence type="ECO:0000313" key="12">
    <source>
        <dbReference type="Proteomes" id="UP000292564"/>
    </source>
</evidence>
<feature type="transmembrane region" description="Helical" evidence="8">
    <location>
        <begin position="20"/>
        <end position="45"/>
    </location>
</feature>
<dbReference type="Proteomes" id="UP000292564">
    <property type="component" value="Unassembled WGS sequence"/>
</dbReference>
<evidence type="ECO:0000256" key="1">
    <source>
        <dbReference type="ARBA" id="ARBA00004651"/>
    </source>
</evidence>
<dbReference type="OrthoDB" id="9780560at2"/>
<feature type="transmembrane region" description="Helical" evidence="8">
    <location>
        <begin position="341"/>
        <end position="360"/>
    </location>
</feature>
<evidence type="ECO:0000259" key="9">
    <source>
        <dbReference type="Pfam" id="PF02687"/>
    </source>
</evidence>
<comment type="subcellular location">
    <subcellularLocation>
        <location evidence="1">Cell membrane</location>
        <topology evidence="1">Multi-pass membrane protein</topology>
    </subcellularLocation>
</comment>
<evidence type="ECO:0000259" key="10">
    <source>
        <dbReference type="Pfam" id="PF12704"/>
    </source>
</evidence>
<dbReference type="GO" id="GO:0005886">
    <property type="term" value="C:plasma membrane"/>
    <property type="evidence" value="ECO:0007669"/>
    <property type="project" value="UniProtKB-SubCell"/>
</dbReference>
<keyword evidence="5 8" id="KW-1133">Transmembrane helix</keyword>
<reference evidence="11 12" key="1">
    <citation type="submission" date="2019-02" db="EMBL/GenBank/DDBJ databases">
        <title>Sequencing the genomes of 1000 actinobacteria strains.</title>
        <authorList>
            <person name="Klenk H.-P."/>
        </authorList>
    </citation>
    <scope>NUCLEOTIDE SEQUENCE [LARGE SCALE GENOMIC DNA]</scope>
    <source>
        <strain evidence="11 12">DSM 45162</strain>
    </source>
</reference>
<dbReference type="InterPro" id="IPR003838">
    <property type="entry name" value="ABC3_permease_C"/>
</dbReference>
<feature type="transmembrane region" description="Helical" evidence="8">
    <location>
        <begin position="246"/>
        <end position="269"/>
    </location>
</feature>
<dbReference type="RefSeq" id="WP_130511722.1">
    <property type="nucleotide sequence ID" value="NZ_SHKY01000001.1"/>
</dbReference>
<evidence type="ECO:0000256" key="5">
    <source>
        <dbReference type="ARBA" id="ARBA00022989"/>
    </source>
</evidence>
<dbReference type="Pfam" id="PF12704">
    <property type="entry name" value="MacB_PCD"/>
    <property type="match status" value="1"/>
</dbReference>
<evidence type="ECO:0000256" key="2">
    <source>
        <dbReference type="ARBA" id="ARBA00022448"/>
    </source>
</evidence>
<evidence type="ECO:0000313" key="11">
    <source>
        <dbReference type="EMBL" id="RZU53209.1"/>
    </source>
</evidence>
<feature type="domain" description="ABC3 transporter permease C-terminal" evidence="9">
    <location>
        <begin position="250"/>
        <end position="364"/>
    </location>
</feature>
<dbReference type="AlphaFoldDB" id="A0A4Q7ZRY6"/>
<organism evidence="11 12">
    <name type="scientific">Krasilnikovia cinnamomea</name>
    <dbReference type="NCBI Taxonomy" id="349313"/>
    <lineage>
        <taxon>Bacteria</taxon>
        <taxon>Bacillati</taxon>
        <taxon>Actinomycetota</taxon>
        <taxon>Actinomycetes</taxon>
        <taxon>Micromonosporales</taxon>
        <taxon>Micromonosporaceae</taxon>
        <taxon>Krasilnikovia</taxon>
    </lineage>
</organism>
<keyword evidence="2" id="KW-0813">Transport</keyword>
<evidence type="ECO:0000256" key="3">
    <source>
        <dbReference type="ARBA" id="ARBA00022475"/>
    </source>
</evidence>